<keyword evidence="3" id="KW-1185">Reference proteome</keyword>
<protein>
    <submittedName>
        <fullName evidence="2">Uncharacterized protein</fullName>
    </submittedName>
</protein>
<keyword evidence="1" id="KW-0472">Membrane</keyword>
<evidence type="ECO:0000256" key="1">
    <source>
        <dbReference type="SAM" id="Phobius"/>
    </source>
</evidence>
<keyword evidence="1" id="KW-1133">Transmembrane helix</keyword>
<dbReference type="RefSeq" id="WP_167194053.1">
    <property type="nucleotide sequence ID" value="NZ_JAAORB010000005.1"/>
</dbReference>
<dbReference type="AlphaFoldDB" id="A0A967EK75"/>
<keyword evidence="1" id="KW-0812">Transmembrane</keyword>
<proteinExistence type="predicted"/>
<gene>
    <name evidence="2" type="ORF">HAT86_05045</name>
</gene>
<evidence type="ECO:0000313" key="3">
    <source>
        <dbReference type="Proteomes" id="UP000639775"/>
    </source>
</evidence>
<reference evidence="2" key="1">
    <citation type="submission" date="2020-03" db="EMBL/GenBank/DDBJ databases">
        <title>Roseovarius gahaiensis sp. nov., isolated from Gahai Saline Lake, China.</title>
        <authorList>
            <person name="Sun X."/>
        </authorList>
    </citation>
    <scope>NUCLEOTIDE SEQUENCE</scope>
    <source>
        <strain evidence="2">GH877</strain>
    </source>
</reference>
<name>A0A967EK75_9RHOB</name>
<sequence>MSQPSSTEKLLTHIRELQNELEREYTRRRAQFRYSLKNGRVVFEAEMRRRHREFRVRLGTFLRNTRPMVVLTAPVIYSLIIPFVLLDLFVTLYQAVCFPVYRIEKVKRADFIRVDRHHLAYLNALQKLHCVYCGYCNGLIGYVQEVAGRTEAYWCPIKHAARIGAHHAYYAQFVDYGDAEGFADGLAASRQHLTQVGVSGIDVKQQGQD</sequence>
<evidence type="ECO:0000313" key="2">
    <source>
        <dbReference type="EMBL" id="NHQ73834.1"/>
    </source>
</evidence>
<accession>A0A967EK75</accession>
<feature type="transmembrane region" description="Helical" evidence="1">
    <location>
        <begin position="75"/>
        <end position="101"/>
    </location>
</feature>
<dbReference type="EMBL" id="JAAORB010000005">
    <property type="protein sequence ID" value="NHQ73834.1"/>
    <property type="molecule type" value="Genomic_DNA"/>
</dbReference>
<dbReference type="Proteomes" id="UP000639775">
    <property type="component" value="Unassembled WGS sequence"/>
</dbReference>
<comment type="caution">
    <text evidence="2">The sequence shown here is derived from an EMBL/GenBank/DDBJ whole genome shotgun (WGS) entry which is preliminary data.</text>
</comment>
<organism evidence="2 3">
    <name type="scientific">Roseovarius gahaiensis</name>
    <dbReference type="NCBI Taxonomy" id="2716691"/>
    <lineage>
        <taxon>Bacteria</taxon>
        <taxon>Pseudomonadati</taxon>
        <taxon>Pseudomonadota</taxon>
        <taxon>Alphaproteobacteria</taxon>
        <taxon>Rhodobacterales</taxon>
        <taxon>Roseobacteraceae</taxon>
        <taxon>Roseovarius</taxon>
    </lineage>
</organism>